<organism evidence="11">
    <name type="scientific">Phaffia rhodozyma</name>
    <name type="common">Yeast</name>
    <name type="synonym">Xanthophyllomyces dendrorhous</name>
    <dbReference type="NCBI Taxonomy" id="264483"/>
    <lineage>
        <taxon>Eukaryota</taxon>
        <taxon>Fungi</taxon>
        <taxon>Dikarya</taxon>
        <taxon>Basidiomycota</taxon>
        <taxon>Agaricomycotina</taxon>
        <taxon>Tremellomycetes</taxon>
        <taxon>Cystofilobasidiales</taxon>
        <taxon>Mrakiaceae</taxon>
        <taxon>Phaffia</taxon>
    </lineage>
</organism>
<keyword evidence="6 9" id="KW-0378">Hydrolase</keyword>
<dbReference type="InterPro" id="IPR045175">
    <property type="entry name" value="M28_fam"/>
</dbReference>
<evidence type="ECO:0000256" key="7">
    <source>
        <dbReference type="ARBA" id="ARBA00022833"/>
    </source>
</evidence>
<keyword evidence="11" id="KW-0675">Receptor</keyword>
<dbReference type="PANTHER" id="PTHR12147:SF56">
    <property type="entry name" value="AMINOPEPTIDASE YDR415C-RELATED"/>
    <property type="match status" value="1"/>
</dbReference>
<sequence length="410" mass="45188">MYTHTLLPILACSSLLAAALPLSLNVDQKPQQAILGGLSDDRFSVQLAQYEGKVPGFDLDLNDLRLVQFGADERPVWMTEREKIIAKSKGRRFMDITETPSLGSPSLISGASAPKTFKYPTPNSTLVSPILKHLSVDEPKKNLVDFTSFYTRYYRSDTGKQSSEWLLAKVEQYIADAPKEVREHVSVQAFPHTWAQTSVIATFTPKNKENRKAPVTVVGAHCDSTNMLPFLRSPGADDDGSGTATTLEAFRALVASGYIPETPLQFMWFSAEEGGLLGSQAISQKLAADGVAVKAMIQMDMTAWVKQGTEEVVGIITDFVDPDLTAFNKAIVDRYLNIPWKETKCGYACSDHASFSKAGFQSSFTIESTFENSNKNIHSANDKFDHPEFSFTHMLEFSKLAVGFAVELTQ</sequence>
<comment type="cofactor">
    <cofactor evidence="1">
        <name>Zn(2+)</name>
        <dbReference type="ChEBI" id="CHEBI:29105"/>
    </cofactor>
</comment>
<evidence type="ECO:0000256" key="2">
    <source>
        <dbReference type="ARBA" id="ARBA00022438"/>
    </source>
</evidence>
<evidence type="ECO:0000256" key="1">
    <source>
        <dbReference type="ARBA" id="ARBA00001947"/>
    </source>
</evidence>
<evidence type="ECO:0000256" key="3">
    <source>
        <dbReference type="ARBA" id="ARBA00022670"/>
    </source>
</evidence>
<feature type="chain" id="PRO_5005117556" description="Peptide hydrolase" evidence="9">
    <location>
        <begin position="20"/>
        <end position="410"/>
    </location>
</feature>
<dbReference type="GO" id="GO:0008235">
    <property type="term" value="F:metalloexopeptidase activity"/>
    <property type="evidence" value="ECO:0007669"/>
    <property type="project" value="InterPro"/>
</dbReference>
<evidence type="ECO:0000256" key="8">
    <source>
        <dbReference type="ARBA" id="ARBA00043962"/>
    </source>
</evidence>
<name>A0A0F7SIQ9_PHARH</name>
<dbReference type="Gene3D" id="3.40.630.10">
    <property type="entry name" value="Zn peptidases"/>
    <property type="match status" value="1"/>
</dbReference>
<dbReference type="Pfam" id="PF04389">
    <property type="entry name" value="Peptidase_M28"/>
    <property type="match status" value="1"/>
</dbReference>
<accession>A0A0F7SIQ9</accession>
<evidence type="ECO:0000256" key="5">
    <source>
        <dbReference type="ARBA" id="ARBA00022729"/>
    </source>
</evidence>
<evidence type="ECO:0000313" key="11">
    <source>
        <dbReference type="EMBL" id="CDZ98846.1"/>
    </source>
</evidence>
<dbReference type="EMBL" id="LN483345">
    <property type="protein sequence ID" value="CDZ98846.1"/>
    <property type="molecule type" value="Genomic_DNA"/>
</dbReference>
<keyword evidence="5 9" id="KW-0732">Signal</keyword>
<dbReference type="GO" id="GO:0006508">
    <property type="term" value="P:proteolysis"/>
    <property type="evidence" value="ECO:0007669"/>
    <property type="project" value="UniProtKB-KW"/>
</dbReference>
<dbReference type="AlphaFoldDB" id="A0A0F7SIQ9"/>
<reference evidence="11" key="1">
    <citation type="submission" date="2014-08" db="EMBL/GenBank/DDBJ databases">
        <authorList>
            <person name="Sharma Rahul"/>
            <person name="Thines Marco"/>
        </authorList>
    </citation>
    <scope>NUCLEOTIDE SEQUENCE</scope>
</reference>
<dbReference type="GO" id="GO:0046872">
    <property type="term" value="F:metal ion binding"/>
    <property type="evidence" value="ECO:0007669"/>
    <property type="project" value="UniProtKB-KW"/>
</dbReference>
<comment type="similarity">
    <text evidence="8">Belongs to the peptidase M28 family. M28E subfamily.</text>
</comment>
<dbReference type="EC" id="3.4.-.-" evidence="9"/>
<proteinExistence type="inferred from homology"/>
<protein>
    <recommendedName>
        <fullName evidence="9">Peptide hydrolase</fullName>
        <ecNumber evidence="9">3.4.-.-</ecNumber>
    </recommendedName>
</protein>
<keyword evidence="2" id="KW-0031">Aminopeptidase</keyword>
<feature type="signal peptide" evidence="9">
    <location>
        <begin position="1"/>
        <end position="19"/>
    </location>
</feature>
<evidence type="ECO:0000256" key="4">
    <source>
        <dbReference type="ARBA" id="ARBA00022723"/>
    </source>
</evidence>
<keyword evidence="4 9" id="KW-0479">Metal-binding</keyword>
<dbReference type="SUPFAM" id="SSF53187">
    <property type="entry name" value="Zn-dependent exopeptidases"/>
    <property type="match status" value="1"/>
</dbReference>
<evidence type="ECO:0000256" key="9">
    <source>
        <dbReference type="RuleBase" id="RU361240"/>
    </source>
</evidence>
<keyword evidence="7 9" id="KW-0862">Zinc</keyword>
<evidence type="ECO:0000259" key="10">
    <source>
        <dbReference type="Pfam" id="PF04389"/>
    </source>
</evidence>
<dbReference type="PANTHER" id="PTHR12147">
    <property type="entry name" value="METALLOPEPTIDASE M28 FAMILY MEMBER"/>
    <property type="match status" value="1"/>
</dbReference>
<dbReference type="GO" id="GO:0004177">
    <property type="term" value="F:aminopeptidase activity"/>
    <property type="evidence" value="ECO:0007669"/>
    <property type="project" value="UniProtKB-KW"/>
</dbReference>
<evidence type="ECO:0000256" key="6">
    <source>
        <dbReference type="ARBA" id="ARBA00022801"/>
    </source>
</evidence>
<dbReference type="InterPro" id="IPR007484">
    <property type="entry name" value="Peptidase_M28"/>
</dbReference>
<dbReference type="CDD" id="cd03879">
    <property type="entry name" value="M28_AAP"/>
    <property type="match status" value="1"/>
</dbReference>
<dbReference type="FunFam" id="3.40.630.10:FF:000042">
    <property type="entry name" value="Peptide hydrolase"/>
    <property type="match status" value="1"/>
</dbReference>
<feature type="domain" description="Peptidase M28" evidence="10">
    <location>
        <begin position="199"/>
        <end position="389"/>
    </location>
</feature>
<keyword evidence="3 9" id="KW-0645">Protease</keyword>